<comment type="similarity">
    <text evidence="1">Belongs to the pyruvate:ferredoxin/flavodoxin oxidoreductase family.</text>
</comment>
<organism evidence="5 6">
    <name type="scientific">Peptoclostridium acidaminophilum DSM 3953</name>
    <dbReference type="NCBI Taxonomy" id="1286171"/>
    <lineage>
        <taxon>Bacteria</taxon>
        <taxon>Bacillati</taxon>
        <taxon>Bacillota</taxon>
        <taxon>Clostridia</taxon>
        <taxon>Peptostreptococcales</taxon>
        <taxon>Peptoclostridiaceae</taxon>
        <taxon>Peptoclostridium</taxon>
    </lineage>
</organism>
<gene>
    <name evidence="5" type="primary">porA</name>
    <name evidence="5" type="ORF">EAL2_808p03840</name>
</gene>
<dbReference type="Gene3D" id="3.40.50.970">
    <property type="match status" value="1"/>
</dbReference>
<dbReference type="HOGENOM" id="CLU_002569_5_0_9"/>
<evidence type="ECO:0000313" key="6">
    <source>
        <dbReference type="Proteomes" id="UP000019591"/>
    </source>
</evidence>
<dbReference type="FunFam" id="3.40.50.920:FF:000010">
    <property type="entry name" value="Pyruvate ferredoxin oxidoreductase, alpha subunit"/>
    <property type="match status" value="1"/>
</dbReference>
<dbReference type="InterPro" id="IPR002880">
    <property type="entry name" value="Pyrv_Fd/Flavodoxin_OxRdtase_N"/>
</dbReference>
<dbReference type="GO" id="GO:0019164">
    <property type="term" value="F:pyruvate synthase activity"/>
    <property type="evidence" value="ECO:0007669"/>
    <property type="project" value="UniProtKB-EC"/>
</dbReference>
<dbReference type="eggNOG" id="COG0674">
    <property type="taxonomic scope" value="Bacteria"/>
</dbReference>
<dbReference type="EMBL" id="CP007453">
    <property type="protein sequence ID" value="AHM57888.1"/>
    <property type="molecule type" value="Genomic_DNA"/>
</dbReference>
<dbReference type="Pfam" id="PF17147">
    <property type="entry name" value="PFOR_II"/>
    <property type="match status" value="1"/>
</dbReference>
<dbReference type="KEGG" id="eac:EAL2_808p03840"/>
<keyword evidence="5" id="KW-0614">Plasmid</keyword>
<dbReference type="AlphaFoldDB" id="W8TJC2"/>
<evidence type="ECO:0000259" key="4">
    <source>
        <dbReference type="Pfam" id="PF17147"/>
    </source>
</evidence>
<feature type="domain" description="Pyruvate flavodoxin/ferredoxin oxidoreductase pyrimidine binding" evidence="3">
    <location>
        <begin position="16"/>
        <end position="240"/>
    </location>
</feature>
<evidence type="ECO:0000256" key="2">
    <source>
        <dbReference type="ARBA" id="ARBA00023002"/>
    </source>
</evidence>
<feature type="domain" description="Pyruvate:ferredoxin oxidoreductase core" evidence="4">
    <location>
        <begin position="262"/>
        <end position="366"/>
    </location>
</feature>
<evidence type="ECO:0000313" key="5">
    <source>
        <dbReference type="EMBL" id="AHM57888.1"/>
    </source>
</evidence>
<dbReference type="OrthoDB" id="9794954at2"/>
<sequence length="393" mass="42850">MAIRDRLSGNEAVAIAMRQINPDVFPAFPITPSTEIPQFFSQYVADGKVATEFITVESEHSAMSACIGAQSAGARSMTATSSAGFAYMWEVLYVAASCRLPITLACVNRALTGPININCDHSDAMGARDAGWIQIYSENNQEAYDNFIQAVRIGEHADVQLPVMVCQDGFITSHAVENIELIEDEKVKAFVGEYEPEEYLLNAAQPIAVGPYDSSAYYIEHKRNQAEGMIKAKDVILQVAKEFKDMSGREYGLFEEYRLDDAELVIVVINSTAGTAKAAIDSLRKIGVKAGLLKIRVFRPFPMQEIAKALSGKKAVAVMDRCEGFSAAGGPLFAEIRSALYDASDRPMAVNYIYGLGGRDVTTGDIEKVYSDLADMATSGEAGETYRYLGVRE</sequence>
<accession>W8TJC2</accession>
<reference evidence="5 6" key="1">
    <citation type="journal article" date="2014" name="Genome Announc.">
        <title>Complete Genome Sequence of Amino Acid-Utilizing Eubacterium acidaminophilum al-2 (DSM 3953).</title>
        <authorList>
            <person name="Poehlein A."/>
            <person name="Andreesen J.R."/>
            <person name="Daniel R."/>
        </authorList>
    </citation>
    <scope>NUCLEOTIDE SEQUENCE [LARGE SCALE GENOMIC DNA]</scope>
    <source>
        <strain evidence="5 6">DSM 3953</strain>
        <plasmid evidence="6">Plasmid EAL2_808p</plasmid>
    </source>
</reference>
<evidence type="ECO:0000259" key="3">
    <source>
        <dbReference type="Pfam" id="PF01855"/>
    </source>
</evidence>
<proteinExistence type="inferred from homology"/>
<keyword evidence="6" id="KW-1185">Reference proteome</keyword>
<dbReference type="PATRIC" id="fig|1286171.3.peg.2561"/>
<dbReference type="Gene3D" id="3.40.50.920">
    <property type="match status" value="1"/>
</dbReference>
<geneLocation type="plasmid" evidence="5 6">
    <name>EAL2_808p</name>
</geneLocation>
<dbReference type="EC" id="1.2.7.1" evidence="5"/>
<name>W8TJC2_PEPAC</name>
<dbReference type="InterPro" id="IPR009014">
    <property type="entry name" value="Transketo_C/PFOR_II"/>
</dbReference>
<dbReference type="PANTHER" id="PTHR32154:SF0">
    <property type="entry name" value="PYRUVATE-FLAVODOXIN OXIDOREDUCTASE-RELATED"/>
    <property type="match status" value="1"/>
</dbReference>
<protein>
    <submittedName>
        <fullName evidence="5">Pyruvate synthase subunit PorA</fullName>
        <ecNumber evidence="5">1.2.7.1</ecNumber>
    </submittedName>
</protein>
<dbReference type="InterPro" id="IPR050722">
    <property type="entry name" value="Pyruvate:ferred/Flavod_OxRd"/>
</dbReference>
<dbReference type="GO" id="GO:0006979">
    <property type="term" value="P:response to oxidative stress"/>
    <property type="evidence" value="ECO:0007669"/>
    <property type="project" value="TreeGrafter"/>
</dbReference>
<dbReference type="Proteomes" id="UP000019591">
    <property type="component" value="Plasmid EAL2_808p"/>
</dbReference>
<dbReference type="InterPro" id="IPR033412">
    <property type="entry name" value="PFOR_II"/>
</dbReference>
<keyword evidence="5" id="KW-0670">Pyruvate</keyword>
<dbReference type="InterPro" id="IPR029061">
    <property type="entry name" value="THDP-binding"/>
</dbReference>
<dbReference type="CDD" id="cd07034">
    <property type="entry name" value="TPP_PYR_PFOR_IOR-alpha_like"/>
    <property type="match status" value="1"/>
</dbReference>
<dbReference type="SUPFAM" id="SSF52518">
    <property type="entry name" value="Thiamin diphosphate-binding fold (THDP-binding)"/>
    <property type="match status" value="1"/>
</dbReference>
<dbReference type="RefSeq" id="WP_025436746.1">
    <property type="nucleotide sequence ID" value="NZ_CP007453.1"/>
</dbReference>
<dbReference type="SUPFAM" id="SSF52922">
    <property type="entry name" value="TK C-terminal domain-like"/>
    <property type="match status" value="1"/>
</dbReference>
<dbReference type="PANTHER" id="PTHR32154">
    <property type="entry name" value="PYRUVATE-FLAVODOXIN OXIDOREDUCTASE-RELATED"/>
    <property type="match status" value="1"/>
</dbReference>
<keyword evidence="2 5" id="KW-0560">Oxidoreductase</keyword>
<dbReference type="Pfam" id="PF01855">
    <property type="entry name" value="POR_N"/>
    <property type="match status" value="1"/>
</dbReference>
<dbReference type="FunFam" id="3.40.50.970:FF:000012">
    <property type="entry name" value="Pyruvate:ferredoxin (Flavodoxin) oxidoreductase"/>
    <property type="match status" value="1"/>
</dbReference>
<evidence type="ECO:0000256" key="1">
    <source>
        <dbReference type="ARBA" id="ARBA00009032"/>
    </source>
</evidence>